<reference evidence="2 3" key="1">
    <citation type="submission" date="2017-07" db="EMBL/GenBank/DDBJ databases">
        <title>Complete Genome Sequence of the cosmetic ferment Vitreoscilla filiformis (ATCC15551).</title>
        <authorList>
            <person name="Contreras S."/>
            <person name="Sagory-Zalkind P."/>
            <person name="Blanquart H."/>
            <person name="Iltis A."/>
            <person name="Morand S.C."/>
        </authorList>
    </citation>
    <scope>NUCLEOTIDE SEQUENCE [LARGE SCALE GENOMIC DNA]</scope>
    <source>
        <strain evidence="2 3">ATCC 15551</strain>
    </source>
</reference>
<keyword evidence="3" id="KW-1185">Reference proteome</keyword>
<organism evidence="2 3">
    <name type="scientific">Vitreoscilla filiformis</name>
    <dbReference type="NCBI Taxonomy" id="63"/>
    <lineage>
        <taxon>Bacteria</taxon>
        <taxon>Pseudomonadati</taxon>
        <taxon>Pseudomonadota</taxon>
        <taxon>Betaproteobacteria</taxon>
        <taxon>Neisseriales</taxon>
        <taxon>Neisseriaceae</taxon>
        <taxon>Vitreoscilla</taxon>
    </lineage>
</organism>
<dbReference type="AlphaFoldDB" id="A0A221KEW1"/>
<dbReference type="EMBL" id="CP022423">
    <property type="protein sequence ID" value="ASM77546.1"/>
    <property type="molecule type" value="Genomic_DNA"/>
</dbReference>
<sequence length="139" mass="15052">MHAANPFTLPLATLIHLVLAIGALLLGPLALYSRKGQTTHRTAGYVWVLLMLGTATSSLFIRDFRLPNLAGYTPIHLLTLLTFVAVGGGLWWVVHGRISAHRRAMRGAYFGGCIGAGVFTLLPGRYLGDLLWHHALGLV</sequence>
<proteinExistence type="predicted"/>
<feature type="transmembrane region" description="Helical" evidence="1">
    <location>
        <begin position="12"/>
        <end position="32"/>
    </location>
</feature>
<dbReference type="KEGG" id="vff:VITFI_CDS1768"/>
<dbReference type="RefSeq" id="WP_089416627.1">
    <property type="nucleotide sequence ID" value="NZ_CP022423.1"/>
</dbReference>
<accession>A0A221KEW1</accession>
<keyword evidence="1" id="KW-0472">Membrane</keyword>
<feature type="transmembrane region" description="Helical" evidence="1">
    <location>
        <begin position="73"/>
        <end position="94"/>
    </location>
</feature>
<dbReference type="InterPro" id="IPR018750">
    <property type="entry name" value="DUF2306_membrane"/>
</dbReference>
<dbReference type="Pfam" id="PF10067">
    <property type="entry name" value="DUF2306"/>
    <property type="match status" value="1"/>
</dbReference>
<name>A0A221KEW1_VITFI</name>
<evidence type="ECO:0000313" key="2">
    <source>
        <dbReference type="EMBL" id="ASM77546.1"/>
    </source>
</evidence>
<keyword evidence="1" id="KW-1133">Transmembrane helix</keyword>
<evidence type="ECO:0000256" key="1">
    <source>
        <dbReference type="SAM" id="Phobius"/>
    </source>
</evidence>
<feature type="transmembrane region" description="Helical" evidence="1">
    <location>
        <begin position="44"/>
        <end position="61"/>
    </location>
</feature>
<feature type="transmembrane region" description="Helical" evidence="1">
    <location>
        <begin position="106"/>
        <end position="126"/>
    </location>
</feature>
<keyword evidence="1" id="KW-0812">Transmembrane</keyword>
<dbReference type="OrthoDB" id="8596260at2"/>
<protein>
    <submittedName>
        <fullName evidence="2">Membrane protein</fullName>
    </submittedName>
</protein>
<dbReference type="Proteomes" id="UP000199729">
    <property type="component" value="Chromosome"/>
</dbReference>
<gene>
    <name evidence="2" type="ORF">VITFI_CDS1768</name>
</gene>
<evidence type="ECO:0000313" key="3">
    <source>
        <dbReference type="Proteomes" id="UP000199729"/>
    </source>
</evidence>